<dbReference type="AlphaFoldDB" id="A0A4Y6Q140"/>
<sequence length="344" mass="37789">MPMNASTGGDPAIELVPTTVELADQIERFLEVIEENERFLVVSHTSPDGDAIGSTLSMGLLLEALGKEVVFYNRDAVPYNFGFLEGADAMVTEVPADADIDVTVVLDCAEPERIGEEFPEQGWGDTIVVVDHHKTWDAEFADIYVRDVGAAATGELVYRLVVAAGVKLDKPIAEALYCCVMTDTGSFRYSNTSRTTFRIAGELIDAGVEPWRMTSHIYESNPKERLELLALVLNTLEFSHCGRLAFLRIEDEMFESTGTGPELTDGFINYARSIRGVEVATQLREDDEDLWRVSFRSRGKVDVSELAAKFGGGGHHNAAGCRIEGTSDEIVEKLSQALVELLDE</sequence>
<dbReference type="Pfam" id="PF01368">
    <property type="entry name" value="DHH"/>
    <property type="match status" value="1"/>
</dbReference>
<dbReference type="Proteomes" id="UP000315995">
    <property type="component" value="Chromosome"/>
</dbReference>
<dbReference type="Pfam" id="PF02272">
    <property type="entry name" value="DHHA1"/>
    <property type="match status" value="1"/>
</dbReference>
<dbReference type="InterPro" id="IPR003156">
    <property type="entry name" value="DHHA1_dom"/>
</dbReference>
<accession>A0A4Y6Q140</accession>
<dbReference type="GO" id="GO:0003676">
    <property type="term" value="F:nucleic acid binding"/>
    <property type="evidence" value="ECO:0007669"/>
    <property type="project" value="InterPro"/>
</dbReference>
<dbReference type="PANTHER" id="PTHR47618">
    <property type="entry name" value="BIFUNCTIONAL OLIGORIBONUCLEASE AND PAP PHOSPHATASE NRNA"/>
    <property type="match status" value="1"/>
</dbReference>
<dbReference type="SUPFAM" id="SSF64182">
    <property type="entry name" value="DHH phosphoesterases"/>
    <property type="match status" value="1"/>
</dbReference>
<dbReference type="InterPro" id="IPR001667">
    <property type="entry name" value="DDH_dom"/>
</dbReference>
<dbReference type="PANTHER" id="PTHR47618:SF1">
    <property type="entry name" value="BIFUNCTIONAL OLIGORIBONUCLEASE AND PAP PHOSPHATASE NRNA"/>
    <property type="match status" value="1"/>
</dbReference>
<accession>A0A5B8YCI5</accession>
<evidence type="ECO:0000313" key="4">
    <source>
        <dbReference type="Proteomes" id="UP000315995"/>
    </source>
</evidence>
<gene>
    <name evidence="3" type="ORF">FIV42_27015</name>
</gene>
<reference evidence="3 4" key="1">
    <citation type="submission" date="2019-06" db="EMBL/GenBank/DDBJ databases">
        <title>Persicimonas caeni gen. nov., sp. nov., a predatory bacterium isolated from solar saltern.</title>
        <authorList>
            <person name="Wang S."/>
        </authorList>
    </citation>
    <scope>NUCLEOTIDE SEQUENCE [LARGE SCALE GENOMIC DNA]</scope>
    <source>
        <strain evidence="3 4">YN101</strain>
    </source>
</reference>
<dbReference type="InterPro" id="IPR038763">
    <property type="entry name" value="DHH_sf"/>
</dbReference>
<proteinExistence type="predicted"/>
<keyword evidence="4" id="KW-1185">Reference proteome</keyword>
<organism evidence="3 4">
    <name type="scientific">Persicimonas caeni</name>
    <dbReference type="NCBI Taxonomy" id="2292766"/>
    <lineage>
        <taxon>Bacteria</taxon>
        <taxon>Deltaproteobacteria</taxon>
        <taxon>Bradymonadales</taxon>
        <taxon>Bradymonadaceae</taxon>
        <taxon>Persicimonas</taxon>
    </lineage>
</organism>
<name>A0A4Y6Q140_PERCE</name>
<protein>
    <submittedName>
        <fullName evidence="3">Bifunctional oligoribonuclease/PAP phosphatase NrnA</fullName>
    </submittedName>
</protein>
<dbReference type="InterPro" id="IPR051319">
    <property type="entry name" value="Oligoribo/pAp-PDE_c-di-AMP_PDE"/>
</dbReference>
<dbReference type="Gene3D" id="3.90.1640.10">
    <property type="entry name" value="inorganic pyrophosphatase (n-terminal core)"/>
    <property type="match status" value="1"/>
</dbReference>
<dbReference type="OrthoDB" id="9803668at2"/>
<dbReference type="Gene3D" id="3.10.310.30">
    <property type="match status" value="1"/>
</dbReference>
<evidence type="ECO:0000259" key="1">
    <source>
        <dbReference type="Pfam" id="PF01368"/>
    </source>
</evidence>
<feature type="domain" description="DHHA1" evidence="2">
    <location>
        <begin position="264"/>
        <end position="338"/>
    </location>
</feature>
<evidence type="ECO:0000313" key="3">
    <source>
        <dbReference type="EMBL" id="QDG54263.1"/>
    </source>
</evidence>
<evidence type="ECO:0000259" key="2">
    <source>
        <dbReference type="Pfam" id="PF02272"/>
    </source>
</evidence>
<dbReference type="EMBL" id="CP041186">
    <property type="protein sequence ID" value="QDG54263.1"/>
    <property type="molecule type" value="Genomic_DNA"/>
</dbReference>
<feature type="domain" description="DDH" evidence="1">
    <location>
        <begin position="39"/>
        <end position="178"/>
    </location>
</feature>